<name>A0ABU3WMA1_9NOCA</name>
<comment type="caution">
    <text evidence="1">The sequence shown here is derived from an EMBL/GenBank/DDBJ whole genome shotgun (WGS) entry which is preliminary data.</text>
</comment>
<proteinExistence type="predicted"/>
<sequence length="64" mass="6806">MPDMPLVVEVGADVLACEAPVDEQAHRPAAVVGESLDAEDSEVDAVRTFPVVVDQLADLDFEIV</sequence>
<reference evidence="1 2" key="1">
    <citation type="submission" date="2019-10" db="EMBL/GenBank/DDBJ databases">
        <title>Draft Genome Assembly of Rhodococcus zopfii DSM44189.</title>
        <authorList>
            <person name="Sutton J.M."/>
            <person name="Akob D.M."/>
            <person name="Bushman T.J."/>
        </authorList>
    </citation>
    <scope>NUCLEOTIDE SEQUENCE [LARGE SCALE GENOMIC DNA]</scope>
    <source>
        <strain evidence="1 2">DSM 44189</strain>
    </source>
</reference>
<dbReference type="EMBL" id="WBMO01000001">
    <property type="protein sequence ID" value="MDV2475121.1"/>
    <property type="molecule type" value="Genomic_DNA"/>
</dbReference>
<keyword evidence="2" id="KW-1185">Reference proteome</keyword>
<protein>
    <submittedName>
        <fullName evidence="1">Uncharacterized protein</fullName>
    </submittedName>
</protein>
<evidence type="ECO:0000313" key="1">
    <source>
        <dbReference type="EMBL" id="MDV2475121.1"/>
    </source>
</evidence>
<dbReference type="Proteomes" id="UP001275440">
    <property type="component" value="Unassembled WGS sequence"/>
</dbReference>
<accession>A0ABU3WMA1</accession>
<gene>
    <name evidence="1" type="ORF">F8M49_06245</name>
</gene>
<evidence type="ECO:0000313" key="2">
    <source>
        <dbReference type="Proteomes" id="UP001275440"/>
    </source>
</evidence>
<organism evidence="1 2">
    <name type="scientific">Rhodococcus zopfii</name>
    <dbReference type="NCBI Taxonomy" id="43772"/>
    <lineage>
        <taxon>Bacteria</taxon>
        <taxon>Bacillati</taxon>
        <taxon>Actinomycetota</taxon>
        <taxon>Actinomycetes</taxon>
        <taxon>Mycobacteriales</taxon>
        <taxon>Nocardiaceae</taxon>
        <taxon>Rhodococcus</taxon>
    </lineage>
</organism>